<sequence>MPGSDDFACRIVFGHIIPSEAGTYVLKELVYIRVAECFVNLHGYVFGFHVHSHADCPLEIGVMRHHHHNAAVLVDHFKVLLRVMELHALVQLVDGHLEHLQAFEHVVADVVVKLAFNSQQFLFRLLGEGVLQVTPHHPTPVTCQLIHEHIEHIRQHVKGFHGQ</sequence>
<proteinExistence type="predicted"/>
<dbReference type="EMBL" id="VSSQ01135293">
    <property type="protein sequence ID" value="MPN60265.1"/>
    <property type="molecule type" value="Genomic_DNA"/>
</dbReference>
<gene>
    <name evidence="1" type="ORF">SDC9_207991</name>
</gene>
<evidence type="ECO:0000313" key="1">
    <source>
        <dbReference type="EMBL" id="MPN60265.1"/>
    </source>
</evidence>
<reference evidence="1" key="1">
    <citation type="submission" date="2019-08" db="EMBL/GenBank/DDBJ databases">
        <authorList>
            <person name="Kucharzyk K."/>
            <person name="Murdoch R.W."/>
            <person name="Higgins S."/>
            <person name="Loffler F."/>
        </authorList>
    </citation>
    <scope>NUCLEOTIDE SEQUENCE</scope>
</reference>
<accession>A0A645J999</accession>
<name>A0A645J999_9ZZZZ</name>
<dbReference type="AlphaFoldDB" id="A0A645J999"/>
<comment type="caution">
    <text evidence="1">The sequence shown here is derived from an EMBL/GenBank/DDBJ whole genome shotgun (WGS) entry which is preliminary data.</text>
</comment>
<organism evidence="1">
    <name type="scientific">bioreactor metagenome</name>
    <dbReference type="NCBI Taxonomy" id="1076179"/>
    <lineage>
        <taxon>unclassified sequences</taxon>
        <taxon>metagenomes</taxon>
        <taxon>ecological metagenomes</taxon>
    </lineage>
</organism>
<protein>
    <submittedName>
        <fullName evidence="1">Uncharacterized protein</fullName>
    </submittedName>
</protein>